<evidence type="ECO:0000259" key="1">
    <source>
        <dbReference type="Pfam" id="PF02625"/>
    </source>
</evidence>
<reference evidence="2 3" key="1">
    <citation type="submission" date="2019-06" db="EMBL/GenBank/DDBJ databases">
        <title>Genome sequence of Litorilinea aerophila BAA-2444.</title>
        <authorList>
            <person name="Maclea K.S."/>
            <person name="Maurais E.G."/>
            <person name="Iannazzi L.C."/>
        </authorList>
    </citation>
    <scope>NUCLEOTIDE SEQUENCE [LARGE SCALE GENOMIC DNA]</scope>
    <source>
        <strain evidence="2 3">ATCC BAA-2444</strain>
    </source>
</reference>
<accession>A0A540VKE1</accession>
<dbReference type="InterPro" id="IPR003777">
    <property type="entry name" value="XdhC_CoxI"/>
</dbReference>
<keyword evidence="3" id="KW-1185">Reference proteome</keyword>
<dbReference type="EMBL" id="VIGC01000004">
    <property type="protein sequence ID" value="TQE97196.1"/>
    <property type="molecule type" value="Genomic_DNA"/>
</dbReference>
<evidence type="ECO:0000313" key="3">
    <source>
        <dbReference type="Proteomes" id="UP000317371"/>
    </source>
</evidence>
<organism evidence="2 3">
    <name type="scientific">Litorilinea aerophila</name>
    <dbReference type="NCBI Taxonomy" id="1204385"/>
    <lineage>
        <taxon>Bacteria</taxon>
        <taxon>Bacillati</taxon>
        <taxon>Chloroflexota</taxon>
        <taxon>Caldilineae</taxon>
        <taxon>Caldilineales</taxon>
        <taxon>Caldilineaceae</taxon>
        <taxon>Litorilinea</taxon>
    </lineage>
</organism>
<gene>
    <name evidence="2" type="ORF">FKZ61_04020</name>
</gene>
<dbReference type="InParanoid" id="A0A540VKE1"/>
<dbReference type="PANTHER" id="PTHR30388:SF6">
    <property type="entry name" value="XANTHINE DEHYDROGENASE SUBUNIT A-RELATED"/>
    <property type="match status" value="1"/>
</dbReference>
<dbReference type="AlphaFoldDB" id="A0A540VKE1"/>
<protein>
    <submittedName>
        <fullName evidence="2">XdhC family protein</fullName>
    </submittedName>
</protein>
<dbReference type="PANTHER" id="PTHR30388">
    <property type="entry name" value="ALDEHYDE OXIDOREDUCTASE MOLYBDENUM COFACTOR ASSEMBLY PROTEIN"/>
    <property type="match status" value="1"/>
</dbReference>
<dbReference type="OrthoDB" id="2889025at2"/>
<proteinExistence type="predicted"/>
<comment type="caution">
    <text evidence="2">The sequence shown here is derived from an EMBL/GenBank/DDBJ whole genome shotgun (WGS) entry which is preliminary data.</text>
</comment>
<dbReference type="Proteomes" id="UP000317371">
    <property type="component" value="Unassembled WGS sequence"/>
</dbReference>
<feature type="domain" description="XdhC- CoxI" evidence="1">
    <location>
        <begin position="14"/>
        <end position="78"/>
    </location>
</feature>
<name>A0A540VKE1_9CHLR</name>
<dbReference type="InterPro" id="IPR052698">
    <property type="entry name" value="MoCofactor_Util/Proc"/>
</dbReference>
<evidence type="ECO:0000313" key="2">
    <source>
        <dbReference type="EMBL" id="TQE97196.1"/>
    </source>
</evidence>
<dbReference type="RefSeq" id="WP_141608792.1">
    <property type="nucleotide sequence ID" value="NZ_VIGC02000004.1"/>
</dbReference>
<sequence length="122" mass="12770">MASATIYQHLQQLLDQGLTVAVATITDVKGSVPREVGAKMIIHPYGQHVGTIGGGCGEADVIRVGLDVIQDGQPRNVQVDLTEEISMNSLGVCGGIMNVFVEPWRPQTGDVSTTEAAPSAAN</sequence>
<dbReference type="Pfam" id="PF02625">
    <property type="entry name" value="XdhC_CoxI"/>
    <property type="match status" value="1"/>
</dbReference>